<dbReference type="Proteomes" id="UP000006727">
    <property type="component" value="Chromosome 21"/>
</dbReference>
<accession>A0A7I3Z164</accession>
<reference evidence="1 2" key="1">
    <citation type="journal article" date="2008" name="Science">
        <title>The Physcomitrella genome reveals evolutionary insights into the conquest of land by plants.</title>
        <authorList>
            <person name="Rensing S."/>
            <person name="Lang D."/>
            <person name="Zimmer A."/>
            <person name="Terry A."/>
            <person name="Salamov A."/>
            <person name="Shapiro H."/>
            <person name="Nishiyama T."/>
            <person name="Perroud P.-F."/>
            <person name="Lindquist E."/>
            <person name="Kamisugi Y."/>
            <person name="Tanahashi T."/>
            <person name="Sakakibara K."/>
            <person name="Fujita T."/>
            <person name="Oishi K."/>
            <person name="Shin-I T."/>
            <person name="Kuroki Y."/>
            <person name="Toyoda A."/>
            <person name="Suzuki Y."/>
            <person name="Hashimoto A."/>
            <person name="Yamaguchi K."/>
            <person name="Sugano A."/>
            <person name="Kohara Y."/>
            <person name="Fujiyama A."/>
            <person name="Anterola A."/>
            <person name="Aoki S."/>
            <person name="Ashton N."/>
            <person name="Barbazuk W.B."/>
            <person name="Barker E."/>
            <person name="Bennetzen J."/>
            <person name="Bezanilla M."/>
            <person name="Blankenship R."/>
            <person name="Cho S.H."/>
            <person name="Dutcher S."/>
            <person name="Estelle M."/>
            <person name="Fawcett J.A."/>
            <person name="Gundlach H."/>
            <person name="Hanada K."/>
            <person name="Heyl A."/>
            <person name="Hicks K.A."/>
            <person name="Hugh J."/>
            <person name="Lohr M."/>
            <person name="Mayer K."/>
            <person name="Melkozernov A."/>
            <person name="Murata T."/>
            <person name="Nelson D."/>
            <person name="Pils B."/>
            <person name="Prigge M."/>
            <person name="Reiss B."/>
            <person name="Renner T."/>
            <person name="Rombauts S."/>
            <person name="Rushton P."/>
            <person name="Sanderfoot A."/>
            <person name="Schween G."/>
            <person name="Shiu S.-H."/>
            <person name="Stueber K."/>
            <person name="Theodoulou F.L."/>
            <person name="Tu H."/>
            <person name="Van de Peer Y."/>
            <person name="Verrier P.J."/>
            <person name="Waters E."/>
            <person name="Wood A."/>
            <person name="Yang L."/>
            <person name="Cove D."/>
            <person name="Cuming A."/>
            <person name="Hasebe M."/>
            <person name="Lucas S."/>
            <person name="Mishler D.B."/>
            <person name="Reski R."/>
            <person name="Grigoriev I."/>
            <person name="Quatrano R.S."/>
            <person name="Boore J.L."/>
        </authorList>
    </citation>
    <scope>NUCLEOTIDE SEQUENCE [LARGE SCALE GENOMIC DNA]</scope>
    <source>
        <strain evidence="1 2">cv. Gransden 2004</strain>
    </source>
</reference>
<sequence>MVRTGILQCRRNVLQTAGKFPVGNAQRTRAHCVKNAGIIWLLGYIRSLVRLVVQGAQMHLYNSPLSVVSCFELVYCSCNADFGYCVEQGRPRPLYIV</sequence>
<proteinExistence type="predicted"/>
<dbReference type="Gramene" id="Pp3c21_4200V3.3">
    <property type="protein sequence ID" value="PAC:32915349.CDS.1"/>
    <property type="gene ID" value="Pp3c21_4200"/>
</dbReference>
<evidence type="ECO:0000313" key="1">
    <source>
        <dbReference type="EnsemblPlants" id="PAC:32915349.CDS.1"/>
    </source>
</evidence>
<reference evidence="1" key="3">
    <citation type="submission" date="2020-12" db="UniProtKB">
        <authorList>
            <consortium name="EnsemblPlants"/>
        </authorList>
    </citation>
    <scope>IDENTIFICATION</scope>
</reference>
<dbReference type="AlphaFoldDB" id="A0A7I3Z164"/>
<dbReference type="EnsemblPlants" id="Pp3c21_4200V3.3">
    <property type="protein sequence ID" value="PAC:32915349.CDS.1"/>
    <property type="gene ID" value="Pp3c21_4200"/>
</dbReference>
<reference evidence="1 2" key="2">
    <citation type="journal article" date="2018" name="Plant J.">
        <title>The Physcomitrella patens chromosome-scale assembly reveals moss genome structure and evolution.</title>
        <authorList>
            <person name="Lang D."/>
            <person name="Ullrich K.K."/>
            <person name="Murat F."/>
            <person name="Fuchs J."/>
            <person name="Jenkins J."/>
            <person name="Haas F.B."/>
            <person name="Piednoel M."/>
            <person name="Gundlach H."/>
            <person name="Van Bel M."/>
            <person name="Meyberg R."/>
            <person name="Vives C."/>
            <person name="Morata J."/>
            <person name="Symeonidi A."/>
            <person name="Hiss M."/>
            <person name="Muchero W."/>
            <person name="Kamisugi Y."/>
            <person name="Saleh O."/>
            <person name="Blanc G."/>
            <person name="Decker E.L."/>
            <person name="van Gessel N."/>
            <person name="Grimwood J."/>
            <person name="Hayes R.D."/>
            <person name="Graham S.W."/>
            <person name="Gunter L.E."/>
            <person name="McDaniel S.F."/>
            <person name="Hoernstein S.N.W."/>
            <person name="Larsson A."/>
            <person name="Li F.W."/>
            <person name="Perroud P.F."/>
            <person name="Phillips J."/>
            <person name="Ranjan P."/>
            <person name="Rokshar D.S."/>
            <person name="Rothfels C.J."/>
            <person name="Schneider L."/>
            <person name="Shu S."/>
            <person name="Stevenson D.W."/>
            <person name="Thummler F."/>
            <person name="Tillich M."/>
            <person name="Villarreal Aguilar J.C."/>
            <person name="Widiez T."/>
            <person name="Wong G.K."/>
            <person name="Wymore A."/>
            <person name="Zhang Y."/>
            <person name="Zimmer A.D."/>
            <person name="Quatrano R.S."/>
            <person name="Mayer K.F.X."/>
            <person name="Goodstein D."/>
            <person name="Casacuberta J.M."/>
            <person name="Vandepoele K."/>
            <person name="Reski R."/>
            <person name="Cuming A.C."/>
            <person name="Tuskan G.A."/>
            <person name="Maumus F."/>
            <person name="Salse J."/>
            <person name="Schmutz J."/>
            <person name="Rensing S.A."/>
        </authorList>
    </citation>
    <scope>NUCLEOTIDE SEQUENCE [LARGE SCALE GENOMIC DNA]</scope>
    <source>
        <strain evidence="1 2">cv. Gransden 2004</strain>
    </source>
</reference>
<protein>
    <submittedName>
        <fullName evidence="1">Uncharacterized protein</fullName>
    </submittedName>
</protein>
<keyword evidence="2" id="KW-1185">Reference proteome</keyword>
<evidence type="ECO:0000313" key="2">
    <source>
        <dbReference type="Proteomes" id="UP000006727"/>
    </source>
</evidence>
<name>A0A7I3Z164_PHYPA</name>
<organism evidence="1 2">
    <name type="scientific">Physcomitrium patens</name>
    <name type="common">Spreading-leaved earth moss</name>
    <name type="synonym">Physcomitrella patens</name>
    <dbReference type="NCBI Taxonomy" id="3218"/>
    <lineage>
        <taxon>Eukaryota</taxon>
        <taxon>Viridiplantae</taxon>
        <taxon>Streptophyta</taxon>
        <taxon>Embryophyta</taxon>
        <taxon>Bryophyta</taxon>
        <taxon>Bryophytina</taxon>
        <taxon>Bryopsida</taxon>
        <taxon>Funariidae</taxon>
        <taxon>Funariales</taxon>
        <taxon>Funariaceae</taxon>
        <taxon>Physcomitrium</taxon>
    </lineage>
</organism>
<dbReference type="EMBL" id="ABEU02000021">
    <property type="status" value="NOT_ANNOTATED_CDS"/>
    <property type="molecule type" value="Genomic_DNA"/>
</dbReference>